<evidence type="ECO:0000256" key="2">
    <source>
        <dbReference type="ARBA" id="ARBA00023125"/>
    </source>
</evidence>
<dbReference type="OrthoDB" id="3190595at2"/>
<evidence type="ECO:0000256" key="4">
    <source>
        <dbReference type="PROSITE-ProRule" id="PRU00169"/>
    </source>
</evidence>
<accession>A0A415E7A7</accession>
<dbReference type="InterPro" id="IPR051677">
    <property type="entry name" value="AfsR-DnrI-RedD_regulator"/>
</dbReference>
<feature type="modified residue" description="4-aspartylphosphate" evidence="4">
    <location>
        <position position="53"/>
    </location>
</feature>
<dbReference type="Pfam" id="PF00072">
    <property type="entry name" value="Response_reg"/>
    <property type="match status" value="1"/>
</dbReference>
<dbReference type="Gene3D" id="1.10.10.10">
    <property type="entry name" value="Winged helix-like DNA-binding domain superfamily/Winged helix DNA-binding domain"/>
    <property type="match status" value="1"/>
</dbReference>
<evidence type="ECO:0000313" key="7">
    <source>
        <dbReference type="Proteomes" id="UP000284841"/>
    </source>
</evidence>
<dbReference type="InterPro" id="IPR011006">
    <property type="entry name" value="CheY-like_superfamily"/>
</dbReference>
<dbReference type="GO" id="GO:0003677">
    <property type="term" value="F:DNA binding"/>
    <property type="evidence" value="ECO:0007669"/>
    <property type="project" value="UniProtKB-KW"/>
</dbReference>
<name>A0A415E7A7_9FIRM</name>
<dbReference type="InterPro" id="IPR001789">
    <property type="entry name" value="Sig_transdc_resp-reg_receiver"/>
</dbReference>
<dbReference type="EMBL" id="QRMS01000001">
    <property type="protein sequence ID" value="RHJ89667.1"/>
    <property type="molecule type" value="Genomic_DNA"/>
</dbReference>
<comment type="function">
    <text evidence="3">May play the central regulatory role in sporulation. It may be an element of the effector pathway responsible for the activation of sporulation genes in response to nutritional stress. Spo0A may act in concert with spo0H (a sigma factor) to control the expression of some genes that are critical to the sporulation process.</text>
</comment>
<dbReference type="RefSeq" id="WP_118333746.1">
    <property type="nucleotide sequence ID" value="NZ_AP025567.1"/>
</dbReference>
<dbReference type="Gene3D" id="3.40.50.2300">
    <property type="match status" value="1"/>
</dbReference>
<evidence type="ECO:0000256" key="1">
    <source>
        <dbReference type="ARBA" id="ARBA00018672"/>
    </source>
</evidence>
<keyword evidence="4" id="KW-0597">Phosphoprotein</keyword>
<comment type="caution">
    <text evidence="6">The sequence shown here is derived from an EMBL/GenBank/DDBJ whole genome shotgun (WGS) entry which is preliminary data.</text>
</comment>
<protein>
    <recommendedName>
        <fullName evidence="1">Stage 0 sporulation protein A homolog</fullName>
    </recommendedName>
</protein>
<keyword evidence="2" id="KW-0238">DNA-binding</keyword>
<dbReference type="PROSITE" id="PS50110">
    <property type="entry name" value="RESPONSE_REGULATORY"/>
    <property type="match status" value="1"/>
</dbReference>
<evidence type="ECO:0000313" key="6">
    <source>
        <dbReference type="EMBL" id="RHJ89667.1"/>
    </source>
</evidence>
<evidence type="ECO:0000256" key="3">
    <source>
        <dbReference type="ARBA" id="ARBA00024867"/>
    </source>
</evidence>
<keyword evidence="7" id="KW-1185">Reference proteome</keyword>
<organism evidence="6 7">
    <name type="scientific">Emergencia timonensis</name>
    <dbReference type="NCBI Taxonomy" id="1776384"/>
    <lineage>
        <taxon>Bacteria</taxon>
        <taxon>Bacillati</taxon>
        <taxon>Bacillota</taxon>
        <taxon>Clostridia</taxon>
        <taxon>Peptostreptococcales</taxon>
        <taxon>Anaerovoracaceae</taxon>
        <taxon>Emergencia</taxon>
    </lineage>
</organism>
<dbReference type="PANTHER" id="PTHR35807">
    <property type="entry name" value="TRANSCRIPTIONAL REGULATOR REDD-RELATED"/>
    <property type="match status" value="1"/>
</dbReference>
<proteinExistence type="predicted"/>
<evidence type="ECO:0000259" key="5">
    <source>
        <dbReference type="PROSITE" id="PS50110"/>
    </source>
</evidence>
<dbReference type="SMART" id="SM00448">
    <property type="entry name" value="REC"/>
    <property type="match status" value="1"/>
</dbReference>
<dbReference type="GO" id="GO:0006355">
    <property type="term" value="P:regulation of DNA-templated transcription"/>
    <property type="evidence" value="ECO:0007669"/>
    <property type="project" value="InterPro"/>
</dbReference>
<gene>
    <name evidence="6" type="ORF">DW099_03605</name>
</gene>
<dbReference type="SUPFAM" id="SSF52172">
    <property type="entry name" value="CheY-like"/>
    <property type="match status" value="1"/>
</dbReference>
<dbReference type="InterPro" id="IPR036388">
    <property type="entry name" value="WH-like_DNA-bd_sf"/>
</dbReference>
<dbReference type="GO" id="GO:0000160">
    <property type="term" value="P:phosphorelay signal transduction system"/>
    <property type="evidence" value="ECO:0007669"/>
    <property type="project" value="InterPro"/>
</dbReference>
<sequence>MIFMAIDDERFALDDLADTLHRVVPDCELVCFTKPGMALEYAASLPVDVAFLDIELGGTNGLVLAKKLKDFQPDLHIIFVTGHEKYALGAIQMHATGYLLKPATENDLRRELTFLYGNPITKKKVRVQTFGGFDVFVDDKPLTFGRSKSKELLAYLVDRRGNSITAAEACAVLWEDEAGEARIKNYFRTVVKELRKTLLEADADDILVKRYNSYAIDPALLDCDSYRFLQGEPRAVNLYRHDYLLPYEWAEFSIGQFENLK</sequence>
<reference evidence="6 7" key="1">
    <citation type="submission" date="2018-08" db="EMBL/GenBank/DDBJ databases">
        <title>A genome reference for cultivated species of the human gut microbiota.</title>
        <authorList>
            <person name="Zou Y."/>
            <person name="Xue W."/>
            <person name="Luo G."/>
        </authorList>
    </citation>
    <scope>NUCLEOTIDE SEQUENCE [LARGE SCALE GENOMIC DNA]</scope>
    <source>
        <strain evidence="6 7">AM07-24</strain>
    </source>
</reference>
<dbReference type="AlphaFoldDB" id="A0A415E7A7"/>
<feature type="domain" description="Response regulatory" evidence="5">
    <location>
        <begin position="2"/>
        <end position="116"/>
    </location>
</feature>
<dbReference type="SUPFAM" id="SSF46894">
    <property type="entry name" value="C-terminal effector domain of the bipartite response regulators"/>
    <property type="match status" value="1"/>
</dbReference>
<dbReference type="Proteomes" id="UP000284841">
    <property type="component" value="Unassembled WGS sequence"/>
</dbReference>
<dbReference type="InterPro" id="IPR016032">
    <property type="entry name" value="Sig_transdc_resp-reg_C-effctor"/>
</dbReference>